<keyword evidence="1" id="KW-0812">Transmembrane</keyword>
<dbReference type="EMBL" id="AGCI01000118">
    <property type="protein sequence ID" value="EHM37352.1"/>
    <property type="molecule type" value="Genomic_DNA"/>
</dbReference>
<dbReference type="HOGENOM" id="CLU_3025967_0_0_6"/>
<accession>G9YDW5</accession>
<proteinExistence type="predicted"/>
<evidence type="ECO:0000256" key="1">
    <source>
        <dbReference type="SAM" id="Phobius"/>
    </source>
</evidence>
<comment type="caution">
    <text evidence="2">The sequence shown here is derived from an EMBL/GenBank/DDBJ whole genome shotgun (WGS) entry which is preliminary data.</text>
</comment>
<dbReference type="Proteomes" id="UP000005959">
    <property type="component" value="Unassembled WGS sequence"/>
</dbReference>
<feature type="transmembrane region" description="Helical" evidence="1">
    <location>
        <begin position="6"/>
        <end position="23"/>
    </location>
</feature>
<dbReference type="AlphaFoldDB" id="G9YDW5"/>
<keyword evidence="1" id="KW-1133">Transmembrane helix</keyword>
<name>G9YDW5_HAFAL</name>
<organism evidence="2 3">
    <name type="scientific">Hafnia alvei ATCC 51873</name>
    <dbReference type="NCBI Taxonomy" id="1002364"/>
    <lineage>
        <taxon>Bacteria</taxon>
        <taxon>Pseudomonadati</taxon>
        <taxon>Pseudomonadota</taxon>
        <taxon>Gammaproteobacteria</taxon>
        <taxon>Enterobacterales</taxon>
        <taxon>Hafniaceae</taxon>
        <taxon>Hafnia</taxon>
    </lineage>
</organism>
<gene>
    <name evidence="2" type="ORF">HMPREF0454_04813</name>
</gene>
<protein>
    <submittedName>
        <fullName evidence="2">Uncharacterized protein</fullName>
    </submittedName>
</protein>
<evidence type="ECO:0000313" key="3">
    <source>
        <dbReference type="Proteomes" id="UP000005959"/>
    </source>
</evidence>
<keyword evidence="1" id="KW-0472">Membrane</keyword>
<evidence type="ECO:0000313" key="2">
    <source>
        <dbReference type="EMBL" id="EHM37352.1"/>
    </source>
</evidence>
<reference evidence="2 3" key="1">
    <citation type="submission" date="2011-08" db="EMBL/GenBank/DDBJ databases">
        <authorList>
            <person name="Weinstock G."/>
            <person name="Sodergren E."/>
            <person name="Clifton S."/>
            <person name="Fulton L."/>
            <person name="Fulton B."/>
            <person name="Courtney L."/>
            <person name="Fronick C."/>
            <person name="Harrison M."/>
            <person name="Strong C."/>
            <person name="Farmer C."/>
            <person name="Delahaunty K."/>
            <person name="Markovic C."/>
            <person name="Hall O."/>
            <person name="Minx P."/>
            <person name="Tomlinson C."/>
            <person name="Mitreva M."/>
            <person name="Hou S."/>
            <person name="Chen J."/>
            <person name="Wollam A."/>
            <person name="Pepin K.H."/>
            <person name="Johnson M."/>
            <person name="Bhonagiri V."/>
            <person name="Zhang X."/>
            <person name="Suruliraj S."/>
            <person name="Warren W."/>
            <person name="Chinwalla A."/>
            <person name="Mardis E.R."/>
            <person name="Wilson R.K."/>
        </authorList>
    </citation>
    <scope>NUCLEOTIDE SEQUENCE [LARGE SCALE GENOMIC DNA]</scope>
    <source>
        <strain evidence="2 3">ATCC 51873</strain>
    </source>
</reference>
<sequence>METNKAIAIITQVAFSAFIVFMFSKPFSSSCINTCINSYKKGANPIREKRLFSIR</sequence>